<dbReference type="KEGG" id="halc:EY643_05265"/>
<sequence length="150" mass="17128">MLSKCHLAQINIAHSRDTRDSETMKGFMDRLDEINSVADRFPGFVWRLQTEEGDATAIQAFDDPLLLVNVSVWDGLDSLKAFVYKSLHVELIQDRDAWFEKVRQPHQALWWVPEGHLPSVEEGREKLEYLQANGPSEVAFTFAKSFGPPV</sequence>
<dbReference type="InterPro" id="IPR021708">
    <property type="entry name" value="DUF3291"/>
</dbReference>
<feature type="domain" description="DUF3291" evidence="1">
    <location>
        <begin position="7"/>
        <end position="144"/>
    </location>
</feature>
<dbReference type="EMBL" id="CP036422">
    <property type="protein sequence ID" value="QFU75103.1"/>
    <property type="molecule type" value="Genomic_DNA"/>
</dbReference>
<dbReference type="SUPFAM" id="SSF54909">
    <property type="entry name" value="Dimeric alpha+beta barrel"/>
    <property type="match status" value="1"/>
</dbReference>
<protein>
    <submittedName>
        <fullName evidence="2">DUF3291 domain-containing protein</fullName>
    </submittedName>
</protein>
<dbReference type="Proteomes" id="UP000326287">
    <property type="component" value="Chromosome"/>
</dbReference>
<evidence type="ECO:0000313" key="3">
    <source>
        <dbReference type="Proteomes" id="UP000326287"/>
    </source>
</evidence>
<organism evidence="2 3">
    <name type="scientific">Halioglobus maricola</name>
    <dbReference type="NCBI Taxonomy" id="2601894"/>
    <lineage>
        <taxon>Bacteria</taxon>
        <taxon>Pseudomonadati</taxon>
        <taxon>Pseudomonadota</taxon>
        <taxon>Gammaproteobacteria</taxon>
        <taxon>Cellvibrionales</taxon>
        <taxon>Halieaceae</taxon>
        <taxon>Halioglobus</taxon>
    </lineage>
</organism>
<name>A0A5P9NH07_9GAMM</name>
<dbReference type="AlphaFoldDB" id="A0A5P9NH07"/>
<dbReference type="OrthoDB" id="2376237at2"/>
<dbReference type="Pfam" id="PF11695">
    <property type="entry name" value="DUF3291"/>
    <property type="match status" value="1"/>
</dbReference>
<accession>A0A5P9NH07</accession>
<evidence type="ECO:0000313" key="2">
    <source>
        <dbReference type="EMBL" id="QFU75103.1"/>
    </source>
</evidence>
<reference evidence="2 3" key="1">
    <citation type="submission" date="2019-02" db="EMBL/GenBank/DDBJ databases">
        <authorList>
            <person name="Li S.-H."/>
        </authorList>
    </citation>
    <scope>NUCLEOTIDE SEQUENCE [LARGE SCALE GENOMIC DNA]</scope>
    <source>
        <strain evidence="2 3">IMCC14385</strain>
    </source>
</reference>
<gene>
    <name evidence="2" type="ORF">EY643_05265</name>
</gene>
<dbReference type="InterPro" id="IPR011008">
    <property type="entry name" value="Dimeric_a/b-barrel"/>
</dbReference>
<evidence type="ECO:0000259" key="1">
    <source>
        <dbReference type="Pfam" id="PF11695"/>
    </source>
</evidence>
<keyword evidence="3" id="KW-1185">Reference proteome</keyword>
<proteinExistence type="predicted"/>